<dbReference type="HOGENOM" id="CLU_1178638_0_0_11"/>
<protein>
    <submittedName>
        <fullName evidence="1">Uncharacterized protein</fullName>
    </submittedName>
</protein>
<sequence>MKLRISVLHLEAIRETVQRMEQAGQNVQTWKDAIDRWTKGIFLIPNGPAAPQSSSLAPTDLLLLEAFGQIMQNWVRVIKPEGVADLKKFVAEIRSTAKTGVDDAQLAMHLDNVLNHVEWCLNNFAQLGEFELDKALTQLAATVSLIDRNESTEEQPSRFRRFMEHWVNPFTVGALAGMTGNLASNVLIASVSMPMLGPGPGSS</sequence>
<organism evidence="1 2">
    <name type="scientific">Corynebacterium callunae DSM 20147</name>
    <dbReference type="NCBI Taxonomy" id="1121353"/>
    <lineage>
        <taxon>Bacteria</taxon>
        <taxon>Bacillati</taxon>
        <taxon>Actinomycetota</taxon>
        <taxon>Actinomycetes</taxon>
        <taxon>Mycobacteriales</taxon>
        <taxon>Corynebacteriaceae</taxon>
        <taxon>Corynebacterium</taxon>
    </lineage>
</organism>
<gene>
    <name evidence="1" type="ORF">H924_07335</name>
</gene>
<name>M1ULF2_9CORY</name>
<reference evidence="1 2" key="1">
    <citation type="submission" date="2013-02" db="EMBL/GenBank/DDBJ databases">
        <title>The complete genome sequence of Corynebacterium callunae DSM 20147.</title>
        <authorList>
            <person name="Ruckert C."/>
            <person name="Albersmeier A."/>
            <person name="Kalinowski J."/>
        </authorList>
    </citation>
    <scope>NUCLEOTIDE SEQUENCE [LARGE SCALE GENOMIC DNA]</scope>
    <source>
        <strain evidence="1 2">DSM 20147</strain>
    </source>
</reference>
<dbReference type="KEGG" id="ccn:H924_07335"/>
<dbReference type="PATRIC" id="fig|1121353.3.peg.1497"/>
<keyword evidence="2" id="KW-1185">Reference proteome</keyword>
<proteinExistence type="predicted"/>
<evidence type="ECO:0000313" key="1">
    <source>
        <dbReference type="EMBL" id="AGG66909.1"/>
    </source>
</evidence>
<dbReference type="AlphaFoldDB" id="M1ULF2"/>
<accession>M1ULF2</accession>
<dbReference type="Proteomes" id="UP000011760">
    <property type="component" value="Chromosome"/>
</dbReference>
<evidence type="ECO:0000313" key="2">
    <source>
        <dbReference type="Proteomes" id="UP000011760"/>
    </source>
</evidence>
<dbReference type="EMBL" id="CP004354">
    <property type="protein sequence ID" value="AGG66909.1"/>
    <property type="molecule type" value="Genomic_DNA"/>
</dbReference>
<dbReference type="STRING" id="1121353.H924_07335"/>